<evidence type="ECO:0000313" key="6">
    <source>
        <dbReference type="EMBL" id="EGK73314.1"/>
    </source>
</evidence>
<dbReference type="PANTHER" id="PTHR32089:SF112">
    <property type="entry name" value="LYSOZYME-LIKE PROTEIN-RELATED"/>
    <property type="match status" value="1"/>
</dbReference>
<keyword evidence="1 3" id="KW-0807">Transducer</keyword>
<dbReference type="InterPro" id="IPR004089">
    <property type="entry name" value="MCPsignal_dom"/>
</dbReference>
<dbReference type="SMART" id="SM00283">
    <property type="entry name" value="MA"/>
    <property type="match status" value="1"/>
</dbReference>
<sequence>MLKSHSMDLSAGERSWLPLAGRTGKIAMRWATLVNRHRYAAIEQTFDSFARTRVRILNDWAEQQWGCLESLSRELAAGWPRTPRAPLQHLRRRATDFSELFVTDCEGRVLASSADGREGALPACGRALAAGLKAPFLHGPYSDPVTLALGPSSSRFHDAMTLMFIQPVRVDGRTVGTVCGRVPNDVLGDLIQREAGHIFHESGDNYLFMVKPEFDRGIRPGTALSRSRFEDNAFTHGDNLKDGVRTDYGTVRVQAHTELELVFNDPATGELHPGVRETIRKGENLFVTYPGYPDYRHIPVIGKGVTFRLPGSPDTWGMMCEADLEEVYRYRSLGYRLQKLYLLLVSASWGSAFALSALAGLPGLFAWALGLVLLAAGMPILQRAGCQPVSDRLREATRVLRSTAEGGNLTQRLPRESVRIDETTVLAQWTNSLIDNLDQTLRQIGRTSGEISETNRGLQARSEHAGRVSDDMQRAVEDMVSAVRQQTVEIDQASASTRAMRDVVQQVSDSAQAQFAQISERSRGIRGSVLHSTDTIRQLERRTLDIGSIATLIKEIAEQTNLLALNAAIEAARAGEAGRGFAVVADEVRKLAERTRGATADIGRMIEGVQSQAEQAVRTVESGMADMEDGLKLAIEAASDRQEIEQVVERLFVTIGQIASTTHAYGDRIGSISEAVDAMRDATVASARSAELTGLATAQLEKTVGQFNAKAA</sequence>
<dbReference type="PANTHER" id="PTHR32089">
    <property type="entry name" value="METHYL-ACCEPTING CHEMOTAXIS PROTEIN MCPB"/>
    <property type="match status" value="1"/>
</dbReference>
<accession>F5R856</accession>
<evidence type="ECO:0000256" key="3">
    <source>
        <dbReference type="PROSITE-ProRule" id="PRU00284"/>
    </source>
</evidence>
<dbReference type="AlphaFoldDB" id="F5R856"/>
<dbReference type="GO" id="GO:0007165">
    <property type="term" value="P:signal transduction"/>
    <property type="evidence" value="ECO:0007669"/>
    <property type="project" value="UniProtKB-KW"/>
</dbReference>
<organism evidence="6 7">
    <name type="scientific">Methyloversatilis universalis (strain ATCC BAA-1314 / DSM 25237 / JCM 13912 / CCUG 52030 / FAM5)</name>
    <dbReference type="NCBI Taxonomy" id="1000565"/>
    <lineage>
        <taxon>Bacteria</taxon>
        <taxon>Pseudomonadati</taxon>
        <taxon>Pseudomonadota</taxon>
        <taxon>Betaproteobacteria</taxon>
        <taxon>Nitrosomonadales</taxon>
        <taxon>Sterolibacteriaceae</taxon>
        <taxon>Methyloversatilis</taxon>
    </lineage>
</organism>
<dbReference type="Gene3D" id="1.10.287.950">
    <property type="entry name" value="Methyl-accepting chemotaxis protein"/>
    <property type="match status" value="1"/>
</dbReference>
<dbReference type="EMBL" id="AFHG01000029">
    <property type="protein sequence ID" value="EGK73314.1"/>
    <property type="molecule type" value="Genomic_DNA"/>
</dbReference>
<keyword evidence="7" id="KW-1185">Reference proteome</keyword>
<gene>
    <name evidence="6" type="ORF">METUNv1_00492</name>
</gene>
<evidence type="ECO:0000259" key="4">
    <source>
        <dbReference type="PROSITE" id="PS50111"/>
    </source>
</evidence>
<dbReference type="GO" id="GO:0016020">
    <property type="term" value="C:membrane"/>
    <property type="evidence" value="ECO:0007669"/>
    <property type="project" value="InterPro"/>
</dbReference>
<evidence type="ECO:0000256" key="2">
    <source>
        <dbReference type="ARBA" id="ARBA00029447"/>
    </source>
</evidence>
<feature type="domain" description="HAMP" evidence="5">
    <location>
        <begin position="387"/>
        <end position="442"/>
    </location>
</feature>
<evidence type="ECO:0000256" key="1">
    <source>
        <dbReference type="ARBA" id="ARBA00023224"/>
    </source>
</evidence>
<feature type="domain" description="Methyl-accepting transducer" evidence="4">
    <location>
        <begin position="447"/>
        <end position="680"/>
    </location>
</feature>
<evidence type="ECO:0000313" key="7">
    <source>
        <dbReference type="Proteomes" id="UP000005019"/>
    </source>
</evidence>
<dbReference type="eggNOG" id="COG0840">
    <property type="taxonomic scope" value="Bacteria"/>
</dbReference>
<protein>
    <submittedName>
        <fullName evidence="6">Methyl-accepting chemotaxis sensory transducer</fullName>
    </submittedName>
</protein>
<dbReference type="PROSITE" id="PS50111">
    <property type="entry name" value="CHEMOTAXIS_TRANSDUC_2"/>
    <property type="match status" value="1"/>
</dbReference>
<dbReference type="RefSeq" id="WP_008058468.1">
    <property type="nucleotide sequence ID" value="NZ_AFHG01000029.1"/>
</dbReference>
<dbReference type="Proteomes" id="UP000005019">
    <property type="component" value="Unassembled WGS sequence"/>
</dbReference>
<name>F5R856_METUF</name>
<reference evidence="6 7" key="1">
    <citation type="journal article" date="2011" name="J. Bacteriol.">
        <title>Genome sequence of Methyloversatilis universalis FAM5T, a methylotrophic representative of the order Rhodocyclales.</title>
        <authorList>
            <person name="Kittichotirat W."/>
            <person name="Good N.M."/>
            <person name="Hall R."/>
            <person name="Bringel F."/>
            <person name="Lajus A."/>
            <person name="Medigue C."/>
            <person name="Smalley N.E."/>
            <person name="Beck D."/>
            <person name="Bumgarner R."/>
            <person name="Vuilleumier S."/>
            <person name="Kalyuzhnaya M.G."/>
        </authorList>
    </citation>
    <scope>NUCLEOTIDE SEQUENCE [LARGE SCALE GENOMIC DNA]</scope>
    <source>
        <strain evidence="7">ATCC BAA-1314 / JCM 13912 / FAM5</strain>
    </source>
</reference>
<dbReference type="SUPFAM" id="SSF58104">
    <property type="entry name" value="Methyl-accepting chemotaxis protein (MCP) signaling domain"/>
    <property type="match status" value="1"/>
</dbReference>
<dbReference type="OrthoDB" id="2489132at2"/>
<dbReference type="STRING" id="1000565.METUNv1_00492"/>
<comment type="similarity">
    <text evidence="2">Belongs to the methyl-accepting chemotaxis (MCP) protein family.</text>
</comment>
<dbReference type="CDD" id="cd11386">
    <property type="entry name" value="MCP_signal"/>
    <property type="match status" value="1"/>
</dbReference>
<dbReference type="Pfam" id="PF00015">
    <property type="entry name" value="MCPsignal"/>
    <property type="match status" value="1"/>
</dbReference>
<proteinExistence type="inferred from homology"/>
<dbReference type="PROSITE" id="PS50885">
    <property type="entry name" value="HAMP"/>
    <property type="match status" value="1"/>
</dbReference>
<evidence type="ECO:0000259" key="5">
    <source>
        <dbReference type="PROSITE" id="PS50885"/>
    </source>
</evidence>
<comment type="caution">
    <text evidence="6">The sequence shown here is derived from an EMBL/GenBank/DDBJ whole genome shotgun (WGS) entry which is preliminary data.</text>
</comment>
<dbReference type="InterPro" id="IPR003660">
    <property type="entry name" value="HAMP_dom"/>
</dbReference>